<dbReference type="GO" id="GO:0000956">
    <property type="term" value="P:nuclear-transcribed mRNA catabolic process"/>
    <property type="evidence" value="ECO:0007669"/>
    <property type="project" value="TreeGrafter"/>
</dbReference>
<feature type="domain" description="RAI1-like" evidence="3">
    <location>
        <begin position="39"/>
        <end position="237"/>
    </location>
</feature>
<sequence length="241" mass="27769">MHSGVATNRDHINGTLNLNVRLHRSGTKFPGAFPRLSCPQPIGCYSLNESRQFQDYASNVSYLNLPHRTEFPLDLNAGIERVQRKGEAAHKYKDIHDFCRYICNHQQELSRPSTDQKKGPNLSYDFVTFRGILRQIMCTPYERRKDYRLMATRLNGTIYLAKVETEADRLERESMTKQQLDMCSWGFKFEQYCTTEDPKKLPDTTSPVNEAKEFDCVFHLTLNGLQVLFAAEMDGIKSNAT</sequence>
<name>A0A6P8ZGA4_DROAB</name>
<comment type="cofactor">
    <cofactor evidence="2">
        <name>a divalent metal cation</name>
        <dbReference type="ChEBI" id="CHEBI:60240"/>
    </cofactor>
</comment>
<dbReference type="InterPro" id="IPR013961">
    <property type="entry name" value="RAI1"/>
</dbReference>
<evidence type="ECO:0000256" key="2">
    <source>
        <dbReference type="RuleBase" id="RU367113"/>
    </source>
</evidence>
<dbReference type="GO" id="GO:0000166">
    <property type="term" value="F:nucleotide binding"/>
    <property type="evidence" value="ECO:0007669"/>
    <property type="project" value="UniProtKB-KW"/>
</dbReference>
<keyword evidence="4" id="KW-1185">Reference proteome</keyword>
<dbReference type="OrthoDB" id="5853397at2759"/>
<dbReference type="GeneID" id="117578246"/>
<dbReference type="GO" id="GO:0046872">
    <property type="term" value="F:metal ion binding"/>
    <property type="evidence" value="ECO:0007669"/>
    <property type="project" value="UniProtKB-KW"/>
</dbReference>
<keyword evidence="2" id="KW-0547">Nucleotide-binding</keyword>
<evidence type="ECO:0000313" key="5">
    <source>
        <dbReference type="RefSeq" id="XP_034119557.1"/>
    </source>
</evidence>
<dbReference type="GO" id="GO:0004518">
    <property type="term" value="F:nuclease activity"/>
    <property type="evidence" value="ECO:0007669"/>
    <property type="project" value="UniProtKB-KW"/>
</dbReference>
<proteinExistence type="inferred from homology"/>
<protein>
    <recommendedName>
        <fullName evidence="2">Decapping nuclease</fullName>
        <ecNumber evidence="2">3.6.1.-</ecNumber>
    </recommendedName>
</protein>
<dbReference type="PANTHER" id="PTHR12395">
    <property type="entry name" value="DOM-3 RELATED"/>
    <property type="match status" value="1"/>
</dbReference>
<keyword evidence="2" id="KW-0378">Hydrolase</keyword>
<keyword evidence="2" id="KW-0479">Metal-binding</keyword>
<reference evidence="5" key="1">
    <citation type="submission" date="2025-08" db="UniProtKB">
        <authorList>
            <consortium name="RefSeq"/>
        </authorList>
    </citation>
    <scope>IDENTIFICATION</scope>
    <source>
        <strain evidence="5">15112-1751.03</strain>
        <tissue evidence="5">Whole Adult</tissue>
    </source>
</reference>
<evidence type="ECO:0000256" key="1">
    <source>
        <dbReference type="ARBA" id="ARBA00006562"/>
    </source>
</evidence>
<dbReference type="InterPro" id="IPR039039">
    <property type="entry name" value="RAI1-like_fam"/>
</dbReference>
<dbReference type="GO" id="GO:0034353">
    <property type="term" value="F:mRNA 5'-diphosphatase activity"/>
    <property type="evidence" value="ECO:0007669"/>
    <property type="project" value="TreeGrafter"/>
</dbReference>
<dbReference type="AlphaFoldDB" id="A0A6P8ZGA4"/>
<keyword evidence="2" id="KW-0540">Nuclease</keyword>
<dbReference type="GO" id="GO:0005829">
    <property type="term" value="C:cytosol"/>
    <property type="evidence" value="ECO:0007669"/>
    <property type="project" value="TreeGrafter"/>
</dbReference>
<dbReference type="RefSeq" id="XP_034119557.1">
    <property type="nucleotide sequence ID" value="XM_034263666.2"/>
</dbReference>
<keyword evidence="2" id="KW-0539">Nucleus</keyword>
<dbReference type="EC" id="3.6.1.-" evidence="2"/>
<dbReference type="Proteomes" id="UP000515160">
    <property type="component" value="Chromosome X"/>
</dbReference>
<comment type="subcellular location">
    <subcellularLocation>
        <location evidence="2">Nucleus</location>
    </subcellularLocation>
</comment>
<dbReference type="Pfam" id="PF08652">
    <property type="entry name" value="RAI1"/>
    <property type="match status" value="1"/>
</dbReference>
<dbReference type="CTD" id="10743"/>
<dbReference type="GO" id="GO:0003723">
    <property type="term" value="F:RNA binding"/>
    <property type="evidence" value="ECO:0007669"/>
    <property type="project" value="UniProtKB-KW"/>
</dbReference>
<dbReference type="PANTHER" id="PTHR12395:SF9">
    <property type="entry name" value="DECAPPING AND EXORIBONUCLEASE PROTEIN"/>
    <property type="match status" value="1"/>
</dbReference>
<dbReference type="GO" id="GO:0005634">
    <property type="term" value="C:nucleus"/>
    <property type="evidence" value="ECO:0007669"/>
    <property type="project" value="UniProtKB-SubCell"/>
</dbReference>
<dbReference type="GO" id="GO:0110155">
    <property type="term" value="P:NAD-cap decapping"/>
    <property type="evidence" value="ECO:0007669"/>
    <property type="project" value="TreeGrafter"/>
</dbReference>
<accession>A0A6P8ZGA4</accession>
<comment type="function">
    <text evidence="2">Decapping enzyme for NAD-capped RNAs: specifically hydrolyzes the nicotinamide adenine dinucleotide (NAD) cap from a subset of RNAs by removing the entire NAD moiety from the 5'-end of an NAD-capped RNA.</text>
</comment>
<gene>
    <name evidence="5" type="primary">LOC117578246</name>
</gene>
<comment type="similarity">
    <text evidence="1 2">Belongs to the DXO/Dom3Z family.</text>
</comment>
<keyword evidence="2" id="KW-0694">RNA-binding</keyword>
<organism evidence="4 5">
    <name type="scientific">Drosophila albomicans</name>
    <name type="common">Fruit fly</name>
    <dbReference type="NCBI Taxonomy" id="7291"/>
    <lineage>
        <taxon>Eukaryota</taxon>
        <taxon>Metazoa</taxon>
        <taxon>Ecdysozoa</taxon>
        <taxon>Arthropoda</taxon>
        <taxon>Hexapoda</taxon>
        <taxon>Insecta</taxon>
        <taxon>Pterygota</taxon>
        <taxon>Neoptera</taxon>
        <taxon>Endopterygota</taxon>
        <taxon>Diptera</taxon>
        <taxon>Brachycera</taxon>
        <taxon>Muscomorpha</taxon>
        <taxon>Ephydroidea</taxon>
        <taxon>Drosophilidae</taxon>
        <taxon>Drosophila</taxon>
    </lineage>
</organism>
<evidence type="ECO:0000313" key="4">
    <source>
        <dbReference type="Proteomes" id="UP000515160"/>
    </source>
</evidence>
<evidence type="ECO:0000259" key="3">
    <source>
        <dbReference type="Pfam" id="PF08652"/>
    </source>
</evidence>